<evidence type="ECO:0000256" key="1">
    <source>
        <dbReference type="SAM" id="MobiDB-lite"/>
    </source>
</evidence>
<feature type="compositionally biased region" description="Polar residues" evidence="1">
    <location>
        <begin position="92"/>
        <end position="101"/>
    </location>
</feature>
<feature type="region of interest" description="Disordered" evidence="1">
    <location>
        <begin position="53"/>
        <end position="126"/>
    </location>
</feature>
<feature type="region of interest" description="Disordered" evidence="1">
    <location>
        <begin position="14"/>
        <end position="40"/>
    </location>
</feature>
<sequence>MKDSFTLRFKTVEKVSDGRKRPKATEYRKKAKIKKDEQEHAFQKARKIEAFFKSENSSESSRIAQENSRTSSNKENKYEQGPIPIEVKSLYHRNQSDQSCSVKPAYPPDSDTERPSTSGSNTKLDREEMAIVATFFEIETTIKLNTDPAL</sequence>
<comment type="caution">
    <text evidence="2">The sequence shown here is derived from an EMBL/GenBank/DDBJ whole genome shotgun (WGS) entry which is preliminary data.</text>
</comment>
<reference evidence="2" key="1">
    <citation type="submission" date="2021-04" db="EMBL/GenBank/DDBJ databases">
        <authorList>
            <person name="Tunstrom K."/>
        </authorList>
    </citation>
    <scope>NUCLEOTIDE SEQUENCE</scope>
</reference>
<evidence type="ECO:0000313" key="3">
    <source>
        <dbReference type="Proteomes" id="UP000691718"/>
    </source>
</evidence>
<name>A0A8S3Y2U6_PARAO</name>
<keyword evidence="3" id="KW-1185">Reference proteome</keyword>
<dbReference type="AlphaFoldDB" id="A0A8S3Y2U6"/>
<organism evidence="2 3">
    <name type="scientific">Parnassius apollo</name>
    <name type="common">Apollo butterfly</name>
    <name type="synonym">Papilio apollo</name>
    <dbReference type="NCBI Taxonomy" id="110799"/>
    <lineage>
        <taxon>Eukaryota</taxon>
        <taxon>Metazoa</taxon>
        <taxon>Ecdysozoa</taxon>
        <taxon>Arthropoda</taxon>
        <taxon>Hexapoda</taxon>
        <taxon>Insecta</taxon>
        <taxon>Pterygota</taxon>
        <taxon>Neoptera</taxon>
        <taxon>Endopterygota</taxon>
        <taxon>Lepidoptera</taxon>
        <taxon>Glossata</taxon>
        <taxon>Ditrysia</taxon>
        <taxon>Papilionoidea</taxon>
        <taxon>Papilionidae</taxon>
        <taxon>Parnassiinae</taxon>
        <taxon>Parnassini</taxon>
        <taxon>Parnassius</taxon>
        <taxon>Parnassius</taxon>
    </lineage>
</organism>
<dbReference type="OrthoDB" id="10063284at2759"/>
<evidence type="ECO:0000313" key="2">
    <source>
        <dbReference type="EMBL" id="CAG5047246.1"/>
    </source>
</evidence>
<accession>A0A8S3Y2U6</accession>
<feature type="compositionally biased region" description="Polar residues" evidence="1">
    <location>
        <begin position="54"/>
        <end position="71"/>
    </location>
</feature>
<dbReference type="EMBL" id="CAJQZP010001449">
    <property type="protein sequence ID" value="CAG5047246.1"/>
    <property type="molecule type" value="Genomic_DNA"/>
</dbReference>
<proteinExistence type="predicted"/>
<gene>
    <name evidence="2" type="ORF">PAPOLLO_LOCUS23835</name>
</gene>
<dbReference type="Proteomes" id="UP000691718">
    <property type="component" value="Unassembled WGS sequence"/>
</dbReference>
<protein>
    <submittedName>
        <fullName evidence="2">(apollo) hypothetical protein</fullName>
    </submittedName>
</protein>